<dbReference type="AlphaFoldDB" id="A0A2N5ZNF1"/>
<gene>
    <name evidence="5" type="ORF">C0601_00070</name>
</gene>
<accession>A0A2N5ZNF1</accession>
<evidence type="ECO:0000256" key="3">
    <source>
        <dbReference type="ARBA" id="ARBA00023002"/>
    </source>
</evidence>
<evidence type="ECO:0000256" key="4">
    <source>
        <dbReference type="ARBA" id="ARBA00023285"/>
    </source>
</evidence>
<sequence>MDMTSYQELIYKLKYARWIDDKNRREKWDETIDRYKDFFKGIIPENKVELIKEFEEAIEEKRNMGVMGSMRALWSAGKALRRENVCGYNCAYTIIDDVRSFAEILYILMCGTGVGFSVERQYINRLPEIPSNLTFVNENIKFEYSRLGWAKGYNKYITNLYKGIVSNYDLSALRPKGSRLKTFGGRSAGPKPLQELLEYTKSLFLNASGRKLTSIECHDLVCMVAGVVVSGGIRRSACISLSNLSDMRMRHCKDGEFYLIHPQRSYANNSAVYTDKPDTIIFLEEMISLIKSNTGERGIINRTALKQTVPQRRNKDFDFGLNPCGEIILRPKQFCNLTEVVVRPNDTISKLNEKVKYATILGVLQSTLTDFEFLSNEWKNNCEEERLLGVSLTGLMDHPLLNTACANSQKVLDELRQVAVETSHRWAKELGINEPKAVTAVKPSGTVSQLVNSASGLHSRYSEYYIRRVRIGTSDPMFKFLKDHGIHCNPEVGQTWDNCSVAVFDFYQKSHESSIKRNERSVLQQLEYWKMLKNHWCEHNPSCTIYVKDHEWPDVIAWTYKNWDILGGISFLPFSDTIYRLAPYEPISKEQYEEAIKNDK</sequence>
<evidence type="ECO:0000256" key="2">
    <source>
        <dbReference type="ARBA" id="ARBA00022628"/>
    </source>
</evidence>
<dbReference type="Gene3D" id="3.20.70.20">
    <property type="match status" value="3"/>
</dbReference>
<evidence type="ECO:0000256" key="1">
    <source>
        <dbReference type="ARBA" id="ARBA00001922"/>
    </source>
</evidence>
<organism evidence="5 6">
    <name type="scientific">Muiribacterium halophilum</name>
    <dbReference type="NCBI Taxonomy" id="2053465"/>
    <lineage>
        <taxon>Bacteria</taxon>
        <taxon>Candidatus Muiribacteriota</taxon>
        <taxon>Candidatus Muiribacteriia</taxon>
        <taxon>Candidatus Muiribacteriales</taxon>
        <taxon>Candidatus Muiribacteriaceae</taxon>
        <taxon>Candidatus Muiribacterium</taxon>
    </lineage>
</organism>
<evidence type="ECO:0000313" key="5">
    <source>
        <dbReference type="EMBL" id="PLX20185.1"/>
    </source>
</evidence>
<comment type="cofactor">
    <cofactor evidence="1">
        <name>adenosylcob(III)alamin</name>
        <dbReference type="ChEBI" id="CHEBI:18408"/>
    </cofactor>
</comment>
<dbReference type="Proteomes" id="UP000234857">
    <property type="component" value="Unassembled WGS sequence"/>
</dbReference>
<dbReference type="GO" id="GO:0031419">
    <property type="term" value="F:cobalamin binding"/>
    <property type="evidence" value="ECO:0007669"/>
    <property type="project" value="UniProtKB-KW"/>
</dbReference>
<evidence type="ECO:0000313" key="6">
    <source>
        <dbReference type="Proteomes" id="UP000234857"/>
    </source>
</evidence>
<dbReference type="EMBL" id="PKTG01000003">
    <property type="protein sequence ID" value="PLX20185.1"/>
    <property type="molecule type" value="Genomic_DNA"/>
</dbReference>
<proteinExistence type="predicted"/>
<feature type="non-terminal residue" evidence="5">
    <location>
        <position position="600"/>
    </location>
</feature>
<dbReference type="PANTHER" id="PTHR43371">
    <property type="entry name" value="VITAMIN B12-DEPENDENT RIBONUCLEOTIDE REDUCTASE"/>
    <property type="match status" value="1"/>
</dbReference>
<keyword evidence="4" id="KW-0170">Cobalt</keyword>
<dbReference type="PANTHER" id="PTHR43371:SF1">
    <property type="entry name" value="RIBONUCLEOSIDE-DIPHOSPHATE REDUCTASE"/>
    <property type="match status" value="1"/>
</dbReference>
<reference evidence="5 6" key="1">
    <citation type="submission" date="2017-11" db="EMBL/GenBank/DDBJ databases">
        <title>Genome-resolved metagenomics identifies genetic mobility, metabolic interactions, and unexpected diversity in perchlorate-reducing communities.</title>
        <authorList>
            <person name="Barnum T.P."/>
            <person name="Figueroa I.A."/>
            <person name="Carlstrom C.I."/>
            <person name="Lucas L.N."/>
            <person name="Engelbrektson A.L."/>
            <person name="Coates J.D."/>
        </authorList>
    </citation>
    <scope>NUCLEOTIDE SEQUENCE [LARGE SCALE GENOMIC DNA]</scope>
    <source>
        <strain evidence="5">BM706</strain>
    </source>
</reference>
<comment type="caution">
    <text evidence="5">The sequence shown here is derived from an EMBL/GenBank/DDBJ whole genome shotgun (WGS) entry which is preliminary data.</text>
</comment>
<protein>
    <submittedName>
        <fullName evidence="5">Ribonucleoside-triphosphate reductase</fullName>
    </submittedName>
</protein>
<dbReference type="GO" id="GO:0004748">
    <property type="term" value="F:ribonucleoside-diphosphate reductase activity, thioredoxin disulfide as acceptor"/>
    <property type="evidence" value="ECO:0007669"/>
    <property type="project" value="TreeGrafter"/>
</dbReference>
<keyword evidence="3" id="KW-0560">Oxidoreductase</keyword>
<dbReference type="SUPFAM" id="SSF51998">
    <property type="entry name" value="PFL-like glycyl radical enzymes"/>
    <property type="match status" value="1"/>
</dbReference>
<name>A0A2N5ZNF1_MUIH1</name>
<dbReference type="InterPro" id="IPR050862">
    <property type="entry name" value="RdRp_reductase_class-2"/>
</dbReference>
<keyword evidence="2" id="KW-0846">Cobalamin</keyword>